<proteinExistence type="predicted"/>
<dbReference type="RefSeq" id="WP_145618480.1">
    <property type="nucleotide sequence ID" value="NZ_JAYNFR010000004.1"/>
</dbReference>
<comment type="caution">
    <text evidence="1">The sequence shown here is derived from an EMBL/GenBank/DDBJ whole genome shotgun (WGS) entry which is preliminary data.</text>
</comment>
<protein>
    <submittedName>
        <fullName evidence="1">Uncharacterized protein</fullName>
    </submittedName>
</protein>
<dbReference type="AlphaFoldDB" id="A0A560FTX6"/>
<sequence length="137" mass="14955">MSEKEIPSGQIEISIRIESNPKKGGKYIWYYNGLSSSSFSIRVPPDVGYIKFTLDDATQSRFVFRSPDITQFEGYTDLAADYTDSCVTVTDNQANQNYATVGEILLNAEAVVNGVGTGQLISSDPEFTNTGGEFCPS</sequence>
<accession>A0A560FTX6</accession>
<gene>
    <name evidence="1" type="ORF">FBZ88_111155</name>
</gene>
<dbReference type="EMBL" id="VITO01000011">
    <property type="protein sequence ID" value="TWB25078.1"/>
    <property type="molecule type" value="Genomic_DNA"/>
</dbReference>
<dbReference type="Proteomes" id="UP000316545">
    <property type="component" value="Unassembled WGS sequence"/>
</dbReference>
<reference evidence="1 2" key="1">
    <citation type="submission" date="2019-06" db="EMBL/GenBank/DDBJ databases">
        <title>Genomic Encyclopedia of Type Strains, Phase IV (KMG-V): Genome sequencing to study the core and pangenomes of soil and plant-associated prokaryotes.</title>
        <authorList>
            <person name="Whitman W."/>
        </authorList>
    </citation>
    <scope>NUCLEOTIDE SEQUENCE [LARGE SCALE GENOMIC DNA]</scope>
    <source>
        <strain evidence="1 2">BR 11865</strain>
    </source>
</reference>
<keyword evidence="2" id="KW-1185">Reference proteome</keyword>
<name>A0A560FTX6_9PROT</name>
<evidence type="ECO:0000313" key="2">
    <source>
        <dbReference type="Proteomes" id="UP000316545"/>
    </source>
</evidence>
<organism evidence="1 2">
    <name type="scientific">Nitrospirillum amazonense</name>
    <dbReference type="NCBI Taxonomy" id="28077"/>
    <lineage>
        <taxon>Bacteria</taxon>
        <taxon>Pseudomonadati</taxon>
        <taxon>Pseudomonadota</taxon>
        <taxon>Alphaproteobacteria</taxon>
        <taxon>Rhodospirillales</taxon>
        <taxon>Azospirillaceae</taxon>
        <taxon>Nitrospirillum</taxon>
    </lineage>
</organism>
<evidence type="ECO:0000313" key="1">
    <source>
        <dbReference type="EMBL" id="TWB25078.1"/>
    </source>
</evidence>